<dbReference type="InterPro" id="IPR000917">
    <property type="entry name" value="Sulfatase_N"/>
</dbReference>
<protein>
    <submittedName>
        <fullName evidence="7">Arylsulfatase</fullName>
        <ecNumber evidence="7">3.1.6.1</ecNumber>
    </submittedName>
</protein>
<dbReference type="EC" id="3.1.6.1" evidence="7"/>
<proteinExistence type="inferred from homology"/>
<reference evidence="7 8" key="1">
    <citation type="submission" date="2015-09" db="EMBL/GenBank/DDBJ databases">
        <title>Sorangium comparison.</title>
        <authorList>
            <person name="Zaburannyi N."/>
            <person name="Bunk B."/>
            <person name="Overmann J."/>
            <person name="Mueller R."/>
        </authorList>
    </citation>
    <scope>NUCLEOTIDE SEQUENCE [LARGE SCALE GENOMIC DNA]</scope>
    <source>
        <strain evidence="7 8">So ce26</strain>
    </source>
</reference>
<evidence type="ECO:0000256" key="2">
    <source>
        <dbReference type="ARBA" id="ARBA00022723"/>
    </source>
</evidence>
<dbReference type="SUPFAM" id="SSF53649">
    <property type="entry name" value="Alkaline phosphatase-like"/>
    <property type="match status" value="1"/>
</dbReference>
<dbReference type="PROSITE" id="PS00149">
    <property type="entry name" value="SULFATASE_2"/>
    <property type="match status" value="1"/>
</dbReference>
<dbReference type="InterPro" id="IPR017850">
    <property type="entry name" value="Alkaline_phosphatase_core_sf"/>
</dbReference>
<comment type="similarity">
    <text evidence="1">Belongs to the sulfatase family.</text>
</comment>
<dbReference type="CDD" id="cd16025">
    <property type="entry name" value="PAS_like"/>
    <property type="match status" value="1"/>
</dbReference>
<dbReference type="RefSeq" id="WP_104982875.1">
    <property type="nucleotide sequence ID" value="NZ_CP012673.1"/>
</dbReference>
<keyword evidence="2" id="KW-0479">Metal-binding</keyword>
<feature type="compositionally biased region" description="Gly residues" evidence="5">
    <location>
        <begin position="38"/>
        <end position="103"/>
    </location>
</feature>
<dbReference type="Proteomes" id="UP000238348">
    <property type="component" value="Chromosome"/>
</dbReference>
<evidence type="ECO:0000256" key="1">
    <source>
        <dbReference type="ARBA" id="ARBA00008779"/>
    </source>
</evidence>
<keyword evidence="4" id="KW-0106">Calcium</keyword>
<dbReference type="Gene3D" id="3.40.720.10">
    <property type="entry name" value="Alkaline Phosphatase, subunit A"/>
    <property type="match status" value="1"/>
</dbReference>
<dbReference type="OrthoDB" id="5500422at2"/>
<evidence type="ECO:0000256" key="3">
    <source>
        <dbReference type="ARBA" id="ARBA00022801"/>
    </source>
</evidence>
<evidence type="ECO:0000313" key="7">
    <source>
        <dbReference type="EMBL" id="AUX44335.1"/>
    </source>
</evidence>
<dbReference type="Gene3D" id="3.30.1120.10">
    <property type="match status" value="1"/>
</dbReference>
<dbReference type="EMBL" id="CP012673">
    <property type="protein sequence ID" value="AUX44335.1"/>
    <property type="molecule type" value="Genomic_DNA"/>
</dbReference>
<dbReference type="Pfam" id="PF00884">
    <property type="entry name" value="Sulfatase"/>
    <property type="match status" value="1"/>
</dbReference>
<dbReference type="PANTHER" id="PTHR42693:SF33">
    <property type="entry name" value="ARYLSULFATASE"/>
    <property type="match status" value="1"/>
</dbReference>
<name>A0A2L0EYJ6_SORCE</name>
<gene>
    <name evidence="7" type="ORF">SOCE26_057990</name>
</gene>
<keyword evidence="3 7" id="KW-0378">Hydrolase</keyword>
<accession>A0A2L0EYJ6</accession>
<evidence type="ECO:0000313" key="8">
    <source>
        <dbReference type="Proteomes" id="UP000238348"/>
    </source>
</evidence>
<feature type="domain" description="Sulfatase N-terminal" evidence="6">
    <location>
        <begin position="111"/>
        <end position="519"/>
    </location>
</feature>
<organism evidence="7 8">
    <name type="scientific">Sorangium cellulosum</name>
    <name type="common">Polyangium cellulosum</name>
    <dbReference type="NCBI Taxonomy" id="56"/>
    <lineage>
        <taxon>Bacteria</taxon>
        <taxon>Pseudomonadati</taxon>
        <taxon>Myxococcota</taxon>
        <taxon>Polyangia</taxon>
        <taxon>Polyangiales</taxon>
        <taxon>Polyangiaceae</taxon>
        <taxon>Sorangium</taxon>
    </lineage>
</organism>
<evidence type="ECO:0000256" key="5">
    <source>
        <dbReference type="SAM" id="MobiDB-lite"/>
    </source>
</evidence>
<feature type="region of interest" description="Disordered" evidence="5">
    <location>
        <begin position="34"/>
        <end position="103"/>
    </location>
</feature>
<dbReference type="PANTHER" id="PTHR42693">
    <property type="entry name" value="ARYLSULFATASE FAMILY MEMBER"/>
    <property type="match status" value="1"/>
</dbReference>
<dbReference type="AlphaFoldDB" id="A0A2L0EYJ6"/>
<dbReference type="InterPro" id="IPR050738">
    <property type="entry name" value="Sulfatase"/>
</dbReference>
<evidence type="ECO:0000259" key="6">
    <source>
        <dbReference type="Pfam" id="PF00884"/>
    </source>
</evidence>
<dbReference type="InterPro" id="IPR024607">
    <property type="entry name" value="Sulfatase_CS"/>
</dbReference>
<dbReference type="GO" id="GO:0046872">
    <property type="term" value="F:metal ion binding"/>
    <property type="evidence" value="ECO:0007669"/>
    <property type="project" value="UniProtKB-KW"/>
</dbReference>
<dbReference type="GO" id="GO:0004065">
    <property type="term" value="F:arylsulfatase activity"/>
    <property type="evidence" value="ECO:0007669"/>
    <property type="project" value="UniProtKB-EC"/>
</dbReference>
<sequence>MKRFFERHRWIGSALASGPWLLAALLGPIGCGSDDSGKGGSAGQTGSSSGGSGGATGGTGGTGGATGGAGGGGSSGEAGATGEGAGGAAGSGGAGGDGGAAGGGGAGAELPNIVTIVADDLGFSDLGAFGGEISTPNLDTLAAEGRILTGHRSGSLCAPTRAMLVSGTDSHSVGLGRMGGGTGPQAGQPGYEGHLTDNALSVAELLKDAGYHTYIAGKWHLGDTEDRSPAARGFEKSYVLLGGVATFFNEYADPPATAQARLYREDGVYTQPPRDFYATEFYTDKLIQYIESNRADGKPFFAFATYTTPHWPLQAPPEYIDRYRGRYDAGYDAIRERRLERLKLRGIIPQSFTPNPRLPSGGSNPKTWEELTPEERIYEARRMEIYAAMVENLDANIGRLIQYLKRAGEYENTFIFFQSDNGAEGGNREGFAESDPSRSGPVVNTLENLGRPGSYIGVGPRWAEVSATPFRLWKSYTTEGGVAVPAIARLPGQHQARRQFDGTTHVVDFLPTVLELAGVPNPGSTYKGRDVEPISGRSILPVLDDRATGVRAPGETLIWEHGNHRYVIRDNWKLLWLSAPYGPTPRAWALYDLATDRGEINDVSAAHPDVAAELAAAWTQYATDRGVILTE</sequence>
<evidence type="ECO:0000256" key="4">
    <source>
        <dbReference type="ARBA" id="ARBA00022837"/>
    </source>
</evidence>